<reference evidence="2" key="2">
    <citation type="journal article" date="2023" name="IMA Fungus">
        <title>Comparative genomic study of the Penicillium genus elucidates a diverse pangenome and 15 lateral gene transfer events.</title>
        <authorList>
            <person name="Petersen C."/>
            <person name="Sorensen T."/>
            <person name="Nielsen M.R."/>
            <person name="Sondergaard T.E."/>
            <person name="Sorensen J.L."/>
            <person name="Fitzpatrick D.A."/>
            <person name="Frisvad J.C."/>
            <person name="Nielsen K.L."/>
        </authorList>
    </citation>
    <scope>NUCLEOTIDE SEQUENCE</scope>
    <source>
        <strain evidence="2">IBT 30069</strain>
    </source>
</reference>
<reference evidence="2" key="1">
    <citation type="submission" date="2022-11" db="EMBL/GenBank/DDBJ databases">
        <authorList>
            <person name="Petersen C."/>
        </authorList>
    </citation>
    <scope>NUCLEOTIDE SEQUENCE</scope>
    <source>
        <strain evidence="2">IBT 30069</strain>
    </source>
</reference>
<protein>
    <submittedName>
        <fullName evidence="2">Uncharacterized protein</fullName>
    </submittedName>
</protein>
<feature type="compositionally biased region" description="Polar residues" evidence="1">
    <location>
        <begin position="520"/>
        <end position="529"/>
    </location>
</feature>
<dbReference type="OrthoDB" id="3549294at2759"/>
<evidence type="ECO:0000256" key="1">
    <source>
        <dbReference type="SAM" id="MobiDB-lite"/>
    </source>
</evidence>
<proteinExistence type="predicted"/>
<feature type="region of interest" description="Disordered" evidence="1">
    <location>
        <begin position="500"/>
        <end position="529"/>
    </location>
</feature>
<organism evidence="2 3">
    <name type="scientific">Penicillium angulare</name>
    <dbReference type="NCBI Taxonomy" id="116970"/>
    <lineage>
        <taxon>Eukaryota</taxon>
        <taxon>Fungi</taxon>
        <taxon>Dikarya</taxon>
        <taxon>Ascomycota</taxon>
        <taxon>Pezizomycotina</taxon>
        <taxon>Eurotiomycetes</taxon>
        <taxon>Eurotiomycetidae</taxon>
        <taxon>Eurotiales</taxon>
        <taxon>Aspergillaceae</taxon>
        <taxon>Penicillium</taxon>
    </lineage>
</organism>
<accession>A0A9W9FC38</accession>
<dbReference type="Proteomes" id="UP001149165">
    <property type="component" value="Unassembled WGS sequence"/>
</dbReference>
<dbReference type="EMBL" id="JAPQKH010000005">
    <property type="protein sequence ID" value="KAJ5097491.1"/>
    <property type="molecule type" value="Genomic_DNA"/>
</dbReference>
<dbReference type="AlphaFoldDB" id="A0A9W9FC38"/>
<sequence length="529" mass="59631">MLQLGTAESVPIHLDGNVFTSWIGTLEETAPEDTLSGPNYLGILTLGWCYVLSAYLVELRGEGSSMEYTEHRAKYNASMQNYPGAHLIEIGSVSEDTARWWSAILASGEGWKSLVFRGTEDYLAPWSIKRACATQFFTRYESISPSSTPAPLSAKQAFDALAEFAHVNKLGSQFSIALATALTIPSHRYLDSSIRLPFPTMTSRKYTGSVGPIPSTWLRLFEDLSYYISLSCNAELMVSTFCGSFWEPGVPCNLVAPWLHPVINEILGVLPIESGSAQEILALMCAIRRPKFSAFWMGAAISGLCPKIMKRVQGGSPPLDPNGFAWTGCPQGFMDIPGSGPYLCEDSSHIQRQDVWRLLHLPTDENDDLGFGRQPFTPWAPCGASPTMNCALRVRKHLECRRHEYQYDYWNWELEDGEVIKDYGFSRSLPHSEPKVFYNNCYEAVLMDIKEKEFDFDQKVSESASWEIFQYFFVNGEGLPSEKIYYDSWIKDTWEHESDMEPEKAGVEKPKEDENKLQDRISSWLDSLS</sequence>
<evidence type="ECO:0000313" key="3">
    <source>
        <dbReference type="Proteomes" id="UP001149165"/>
    </source>
</evidence>
<keyword evidence="3" id="KW-1185">Reference proteome</keyword>
<gene>
    <name evidence="2" type="ORF">N7456_008212</name>
</gene>
<name>A0A9W9FC38_9EURO</name>
<feature type="compositionally biased region" description="Basic and acidic residues" evidence="1">
    <location>
        <begin position="500"/>
        <end position="519"/>
    </location>
</feature>
<evidence type="ECO:0000313" key="2">
    <source>
        <dbReference type="EMBL" id="KAJ5097491.1"/>
    </source>
</evidence>
<comment type="caution">
    <text evidence="2">The sequence shown here is derived from an EMBL/GenBank/DDBJ whole genome shotgun (WGS) entry which is preliminary data.</text>
</comment>